<name>A0ABT6Y8C1_9BACT</name>
<evidence type="ECO:0000313" key="1">
    <source>
        <dbReference type="EMBL" id="MDI9859776.1"/>
    </source>
</evidence>
<proteinExistence type="predicted"/>
<dbReference type="RefSeq" id="WP_283344652.1">
    <property type="nucleotide sequence ID" value="NZ_JASHIF010000009.1"/>
</dbReference>
<reference evidence="1 2" key="1">
    <citation type="submission" date="2023-05" db="EMBL/GenBank/DDBJ databases">
        <title>Novel species of genus Flectobacillus isolated from stream in China.</title>
        <authorList>
            <person name="Lu H."/>
        </authorList>
    </citation>
    <scope>NUCLEOTIDE SEQUENCE [LARGE SCALE GENOMIC DNA]</scope>
    <source>
        <strain evidence="1 2">KCTC 42575</strain>
    </source>
</reference>
<gene>
    <name evidence="1" type="ORF">QM524_11200</name>
</gene>
<dbReference type="Pfam" id="PF13645">
    <property type="entry name" value="YkuD_2"/>
    <property type="match status" value="1"/>
</dbReference>
<protein>
    <submittedName>
        <fullName evidence="1">Murein L,D-transpeptidase catalytic domain family protein</fullName>
    </submittedName>
</protein>
<organism evidence="1 2">
    <name type="scientific">Flectobacillus roseus</name>
    <dbReference type="NCBI Taxonomy" id="502259"/>
    <lineage>
        <taxon>Bacteria</taxon>
        <taxon>Pseudomonadati</taxon>
        <taxon>Bacteroidota</taxon>
        <taxon>Cytophagia</taxon>
        <taxon>Cytophagales</taxon>
        <taxon>Flectobacillaceae</taxon>
        <taxon>Flectobacillus</taxon>
    </lineage>
</organism>
<dbReference type="EMBL" id="JASHIF010000009">
    <property type="protein sequence ID" value="MDI9859776.1"/>
    <property type="molecule type" value="Genomic_DNA"/>
</dbReference>
<sequence>MNIFLLISLLFSTEKVDARKEETPFLLPKMVAEKLHQMQKSDTRFRGKKIACMVDFSQPSFEKRLYVIDLQKQVCLMNTWVAHGKGSGRNAMAEYFSNDSGSLCSSLGVFEPIGQFYGKHGLSIRLKGLDKGVNDNAVDRGIIVHAADYISEKNASFYKRQGNSFGCFAVMPTMIEPLVKLVNQPDAVIVAFK</sequence>
<dbReference type="PANTHER" id="PTHR38477">
    <property type="entry name" value="HYPOTHETICAL EXPORTED PROTEIN"/>
    <property type="match status" value="1"/>
</dbReference>
<dbReference type="Proteomes" id="UP001236507">
    <property type="component" value="Unassembled WGS sequence"/>
</dbReference>
<dbReference type="InterPro" id="IPR032676">
    <property type="entry name" value="YkuD_2"/>
</dbReference>
<comment type="caution">
    <text evidence="1">The sequence shown here is derived from an EMBL/GenBank/DDBJ whole genome shotgun (WGS) entry which is preliminary data.</text>
</comment>
<accession>A0ABT6Y8C1</accession>
<dbReference type="PANTHER" id="PTHR38477:SF1">
    <property type="entry name" value="MUREIN L,D-TRANSPEPTIDASE CATALYTIC DOMAIN FAMILY PROTEIN"/>
    <property type="match status" value="1"/>
</dbReference>
<keyword evidence="2" id="KW-1185">Reference proteome</keyword>
<evidence type="ECO:0000313" key="2">
    <source>
        <dbReference type="Proteomes" id="UP001236507"/>
    </source>
</evidence>